<dbReference type="PANTHER" id="PTHR18964">
    <property type="entry name" value="ROK (REPRESSOR, ORF, KINASE) FAMILY"/>
    <property type="match status" value="1"/>
</dbReference>
<evidence type="ECO:0000313" key="2">
    <source>
        <dbReference type="EMBL" id="CAB4713146.1"/>
    </source>
</evidence>
<proteinExistence type="predicted"/>
<dbReference type="PANTHER" id="PTHR18964:SF149">
    <property type="entry name" value="BIFUNCTIONAL UDP-N-ACETYLGLUCOSAMINE 2-EPIMERASE_N-ACETYLMANNOSAMINE KINASE"/>
    <property type="match status" value="1"/>
</dbReference>
<feature type="domain" description="HTH marR-type" evidence="1">
    <location>
        <begin position="15"/>
        <end position="61"/>
    </location>
</feature>
<dbReference type="AlphaFoldDB" id="A0A6J6QQR4"/>
<dbReference type="Gene3D" id="3.30.420.40">
    <property type="match status" value="2"/>
</dbReference>
<dbReference type="InterPro" id="IPR000835">
    <property type="entry name" value="HTH_MarR-typ"/>
</dbReference>
<evidence type="ECO:0000259" key="1">
    <source>
        <dbReference type="Pfam" id="PF12802"/>
    </source>
</evidence>
<dbReference type="InterPro" id="IPR000600">
    <property type="entry name" value="ROK"/>
</dbReference>
<dbReference type="InterPro" id="IPR043129">
    <property type="entry name" value="ATPase_NBD"/>
</dbReference>
<dbReference type="Pfam" id="PF12802">
    <property type="entry name" value="MarR_2"/>
    <property type="match status" value="1"/>
</dbReference>
<reference evidence="2" key="1">
    <citation type="submission" date="2020-05" db="EMBL/GenBank/DDBJ databases">
        <authorList>
            <person name="Chiriac C."/>
            <person name="Salcher M."/>
            <person name="Ghai R."/>
            <person name="Kavagutti S V."/>
        </authorList>
    </citation>
    <scope>NUCLEOTIDE SEQUENCE</scope>
</reference>
<dbReference type="SUPFAM" id="SSF46785">
    <property type="entry name" value="Winged helix' DNA-binding domain"/>
    <property type="match status" value="1"/>
</dbReference>
<dbReference type="InterPro" id="IPR036390">
    <property type="entry name" value="WH_DNA-bd_sf"/>
</dbReference>
<dbReference type="InterPro" id="IPR036388">
    <property type="entry name" value="WH-like_DNA-bd_sf"/>
</dbReference>
<sequence length="388" mass="41353">MMLVLALGPFGPAPSRVMTHVRRAGLISRDELARRTGLSGSSVARTVTALTQAGLLRERPDLAPEGAIGRPSVPVEVDVDQHVTLGAHVGRQSVTVSLGDLRGGVLARTTFPRPADAAPELARRVADELTALLAKDSTRMAISAGLVAPWGDVAHDRDELGDELGRTLGLEVETWELIPAIAAAEYLNRPEDLPGSTLYLYARDTVGFVMANQRATGMEIARVGRLSHFPTGGHHRCRCGRTGCLETLVSEEAVARAAHAAGVVDRPEIQLVHAAAMAGDDAASQLLRDRAEQLGRVAAIVRDMVHPDRVVLCGQGFTAYPPALDVIRTSLRAHTATPTPLDISFTRVSGEIQAVAAGTVALRRVYDDPLGVLAEQDDDLRDERCLLG</sequence>
<organism evidence="2">
    <name type="scientific">freshwater metagenome</name>
    <dbReference type="NCBI Taxonomy" id="449393"/>
    <lineage>
        <taxon>unclassified sequences</taxon>
        <taxon>metagenomes</taxon>
        <taxon>ecological metagenomes</taxon>
    </lineage>
</organism>
<protein>
    <submittedName>
        <fullName evidence="2">Unannotated protein</fullName>
    </submittedName>
</protein>
<dbReference type="EMBL" id="CAEZXR010000184">
    <property type="protein sequence ID" value="CAB4713146.1"/>
    <property type="molecule type" value="Genomic_DNA"/>
</dbReference>
<dbReference type="Pfam" id="PF00480">
    <property type="entry name" value="ROK"/>
    <property type="match status" value="1"/>
</dbReference>
<gene>
    <name evidence="2" type="ORF">UFOPK2579_01562</name>
</gene>
<accession>A0A6J6QQR4</accession>
<name>A0A6J6QQR4_9ZZZZ</name>
<dbReference type="SUPFAM" id="SSF53067">
    <property type="entry name" value="Actin-like ATPase domain"/>
    <property type="match status" value="1"/>
</dbReference>
<dbReference type="Gene3D" id="1.10.10.10">
    <property type="entry name" value="Winged helix-like DNA-binding domain superfamily/Winged helix DNA-binding domain"/>
    <property type="match status" value="1"/>
</dbReference>